<organism evidence="2 3">
    <name type="scientific">Thalassobaculum litoreum DSM 18839</name>
    <dbReference type="NCBI Taxonomy" id="1123362"/>
    <lineage>
        <taxon>Bacteria</taxon>
        <taxon>Pseudomonadati</taxon>
        <taxon>Pseudomonadota</taxon>
        <taxon>Alphaproteobacteria</taxon>
        <taxon>Rhodospirillales</taxon>
        <taxon>Thalassobaculaceae</taxon>
        <taxon>Thalassobaculum</taxon>
    </lineage>
</organism>
<dbReference type="OrthoDB" id="7679326at2"/>
<keyword evidence="1" id="KW-0472">Membrane</keyword>
<reference evidence="2 3" key="1">
    <citation type="submission" date="2016-10" db="EMBL/GenBank/DDBJ databases">
        <authorList>
            <person name="Varghese N."/>
            <person name="Submissions S."/>
        </authorList>
    </citation>
    <scope>NUCLEOTIDE SEQUENCE [LARGE SCALE GENOMIC DNA]</scope>
    <source>
        <strain evidence="2 3">DSM 18839</strain>
    </source>
</reference>
<evidence type="ECO:0000313" key="3">
    <source>
        <dbReference type="Proteomes" id="UP000198615"/>
    </source>
</evidence>
<dbReference type="Proteomes" id="UP000198615">
    <property type="component" value="Unassembled WGS sequence"/>
</dbReference>
<sequence length="100" mass="10319">MSEDALVWLSILAMAVATWVTRISGFWLMGLVPEGGFVRRALNHLPGALVVSILAPIVIDGGWAAAVAIAVAVAILRAGITAIFALFGALAAVALIRLVV</sequence>
<dbReference type="Pfam" id="PF05437">
    <property type="entry name" value="AzlD"/>
    <property type="match status" value="1"/>
</dbReference>
<feature type="transmembrane region" description="Helical" evidence="1">
    <location>
        <begin position="6"/>
        <end position="29"/>
    </location>
</feature>
<keyword evidence="3" id="KW-1185">Reference proteome</keyword>
<evidence type="ECO:0000313" key="2">
    <source>
        <dbReference type="EMBL" id="SDF54342.1"/>
    </source>
</evidence>
<accession>A0A8G2EXU3</accession>
<gene>
    <name evidence="2" type="ORF">SAMN05660686_01609</name>
</gene>
<name>A0A8G2EXU3_9PROT</name>
<dbReference type="AlphaFoldDB" id="A0A8G2EXU3"/>
<dbReference type="InterPro" id="IPR008407">
    <property type="entry name" value="Brnchd-chn_aa_trnsp_AzlD"/>
</dbReference>
<keyword evidence="1" id="KW-0812">Transmembrane</keyword>
<evidence type="ECO:0000256" key="1">
    <source>
        <dbReference type="SAM" id="Phobius"/>
    </source>
</evidence>
<proteinExistence type="predicted"/>
<comment type="caution">
    <text evidence="2">The sequence shown here is derived from an EMBL/GenBank/DDBJ whole genome shotgun (WGS) entry which is preliminary data.</text>
</comment>
<dbReference type="RefSeq" id="WP_038013651.1">
    <property type="nucleotide sequence ID" value="NZ_FNBW01000004.1"/>
</dbReference>
<protein>
    <submittedName>
        <fullName evidence="2">Uncharacterized membrane protein</fullName>
    </submittedName>
</protein>
<feature type="transmembrane region" description="Helical" evidence="1">
    <location>
        <begin position="41"/>
        <end position="59"/>
    </location>
</feature>
<keyword evidence="1" id="KW-1133">Transmembrane helix</keyword>
<dbReference type="EMBL" id="FNBW01000004">
    <property type="protein sequence ID" value="SDF54342.1"/>
    <property type="molecule type" value="Genomic_DNA"/>
</dbReference>
<feature type="transmembrane region" description="Helical" evidence="1">
    <location>
        <begin position="65"/>
        <end position="96"/>
    </location>
</feature>